<dbReference type="RefSeq" id="WP_270452300.1">
    <property type="nucleotide sequence ID" value="NZ_JADPIE010000001.1"/>
</dbReference>
<evidence type="ECO:0000313" key="5">
    <source>
        <dbReference type="Proteomes" id="UP000621436"/>
    </source>
</evidence>
<keyword evidence="2" id="KW-1133">Transmembrane helix</keyword>
<comment type="caution">
    <text evidence="4">The sequence shown here is derived from an EMBL/GenBank/DDBJ whole genome shotgun (WGS) entry which is preliminary data.</text>
</comment>
<reference evidence="4" key="1">
    <citation type="submission" date="2020-11" db="EMBL/GenBank/DDBJ databases">
        <title>Halonatronomonas betainensis gen. nov., sp. nov. a novel haloalkaliphilic representative of the family Halanaerobiacae capable of betaine degradation.</title>
        <authorList>
            <person name="Boltyanskaya Y."/>
            <person name="Kevbrin V."/>
            <person name="Detkova E."/>
            <person name="Grouzdev D.S."/>
            <person name="Koziaeva V."/>
            <person name="Zhilina T."/>
        </authorList>
    </citation>
    <scope>NUCLEOTIDE SEQUENCE</scope>
    <source>
        <strain evidence="4">Z-7014</strain>
    </source>
</reference>
<dbReference type="GO" id="GO:0016810">
    <property type="term" value="F:hydrolase activity, acting on carbon-nitrogen (but not peptide) bonds"/>
    <property type="evidence" value="ECO:0007669"/>
    <property type="project" value="InterPro"/>
</dbReference>
<dbReference type="Pfam" id="PF01522">
    <property type="entry name" value="Polysacc_deac_1"/>
    <property type="match status" value="1"/>
</dbReference>
<dbReference type="AlphaFoldDB" id="A0A931F6J6"/>
<protein>
    <submittedName>
        <fullName evidence="4">Polysaccharide deacetylase family protein</fullName>
    </submittedName>
</protein>
<dbReference type="GO" id="GO:0005975">
    <property type="term" value="P:carbohydrate metabolic process"/>
    <property type="evidence" value="ECO:0007669"/>
    <property type="project" value="InterPro"/>
</dbReference>
<dbReference type="PANTHER" id="PTHR10587">
    <property type="entry name" value="GLYCOSYL TRANSFERASE-RELATED"/>
    <property type="match status" value="1"/>
</dbReference>
<accession>A0A931F6J6</accession>
<dbReference type="Proteomes" id="UP000621436">
    <property type="component" value="Unassembled WGS sequence"/>
</dbReference>
<dbReference type="InterPro" id="IPR050248">
    <property type="entry name" value="Polysacc_deacetylase_ArnD"/>
</dbReference>
<organism evidence="4 5">
    <name type="scientific">Halonatronomonas betaini</name>
    <dbReference type="NCBI Taxonomy" id="2778430"/>
    <lineage>
        <taxon>Bacteria</taxon>
        <taxon>Bacillati</taxon>
        <taxon>Bacillota</taxon>
        <taxon>Clostridia</taxon>
        <taxon>Halanaerobiales</taxon>
        <taxon>Halarsenatibacteraceae</taxon>
        <taxon>Halonatronomonas</taxon>
    </lineage>
</organism>
<dbReference type="InterPro" id="IPR002509">
    <property type="entry name" value="NODB_dom"/>
</dbReference>
<evidence type="ECO:0000259" key="3">
    <source>
        <dbReference type="PROSITE" id="PS51677"/>
    </source>
</evidence>
<dbReference type="SUPFAM" id="SSF88713">
    <property type="entry name" value="Glycoside hydrolase/deacetylase"/>
    <property type="match status" value="1"/>
</dbReference>
<proteinExistence type="predicted"/>
<dbReference type="Gene3D" id="3.20.20.370">
    <property type="entry name" value="Glycoside hydrolase/deacetylase"/>
    <property type="match status" value="1"/>
</dbReference>
<evidence type="ECO:0000313" key="4">
    <source>
        <dbReference type="EMBL" id="MBF8435656.1"/>
    </source>
</evidence>
<feature type="transmembrane region" description="Helical" evidence="2">
    <location>
        <begin position="6"/>
        <end position="27"/>
    </location>
</feature>
<keyword evidence="2" id="KW-0472">Membrane</keyword>
<name>A0A931F6J6_9FIRM</name>
<dbReference type="PROSITE" id="PS51677">
    <property type="entry name" value="NODB"/>
    <property type="match status" value="1"/>
</dbReference>
<feature type="region of interest" description="Disordered" evidence="1">
    <location>
        <begin position="52"/>
        <end position="92"/>
    </location>
</feature>
<dbReference type="CDD" id="cd10917">
    <property type="entry name" value="CE4_NodB_like_6s_7s"/>
    <property type="match status" value="1"/>
</dbReference>
<keyword evidence="2" id="KW-0812">Transmembrane</keyword>
<sequence>MNKNKIILVFIIFTITIFIAATTTYFIQAYRFQRFQEAEKNVYNSSLSNEAVDSSNDTAIEKEDNKETETIEKEMSDNNKSNGSADEVMTSSDEDEILEEAIMPEDRENEFVDRVRRQAEEFPDIFYLQGGFKPKVAISFDDGPNPHHTPGILEVLNHYNVPATFFVLGSQVEYHPEILRDIHHNGHEVANHSYTHANFASITIEQVTQEIERTNDIIERQIGYRPEIIRPPYGSINDSQLDYFSDKNYKFVNWSLDTMDWNEDVNDPEIMASRVKRLLHPGAIILLHDGGGDRTNTVKVLPDLIEYIEEFGYELVTVSELLQDD</sequence>
<dbReference type="InterPro" id="IPR011330">
    <property type="entry name" value="Glyco_hydro/deAcase_b/a-brl"/>
</dbReference>
<feature type="compositionally biased region" description="Basic and acidic residues" evidence="1">
    <location>
        <begin position="59"/>
        <end position="77"/>
    </location>
</feature>
<feature type="domain" description="NodB homology" evidence="3">
    <location>
        <begin position="134"/>
        <end position="316"/>
    </location>
</feature>
<evidence type="ECO:0000256" key="1">
    <source>
        <dbReference type="SAM" id="MobiDB-lite"/>
    </source>
</evidence>
<evidence type="ECO:0000256" key="2">
    <source>
        <dbReference type="SAM" id="Phobius"/>
    </source>
</evidence>
<keyword evidence="5" id="KW-1185">Reference proteome</keyword>
<dbReference type="EMBL" id="JADPIE010000001">
    <property type="protein sequence ID" value="MBF8435656.1"/>
    <property type="molecule type" value="Genomic_DNA"/>
</dbReference>
<gene>
    <name evidence="4" type="ORF">I0Q91_01060</name>
</gene>